<evidence type="ECO:0000313" key="4">
    <source>
        <dbReference type="Proteomes" id="UP000521227"/>
    </source>
</evidence>
<feature type="domain" description="Peptidase C14 caspase" evidence="1">
    <location>
        <begin position="8"/>
        <end position="249"/>
    </location>
</feature>
<evidence type="ECO:0000313" key="3">
    <source>
        <dbReference type="EMBL" id="MBB5052800.1"/>
    </source>
</evidence>
<dbReference type="Proteomes" id="UP000521227">
    <property type="component" value="Unassembled WGS sequence"/>
</dbReference>
<evidence type="ECO:0008006" key="5">
    <source>
        <dbReference type="Google" id="ProtNLM"/>
    </source>
</evidence>
<dbReference type="RefSeq" id="WP_184085892.1">
    <property type="nucleotide sequence ID" value="NZ_JACHIJ010000003.1"/>
</dbReference>
<sequence>MTANFENGRALVVGISGYINLPNLPDAVLNDVDDMADLLCSPDFCGYSQSKVRVLRDSTGIASTIRSALSELAQASEADTVLFVFSGHGERIVGGPFEGSYLCPADFDPDDALATGIPCEELSRLLAQVAARRLVVILDACHAAGTMEVKSAKDVVKLKSGFSQADFEKLGVGAGRVLLASSREDEYSLIKGGMRNSLFMHHVLSGLRGGAHRGDGTVRIFDLFDYISGNIREEDQHPVFKAQNVEDNFPIALSSQPAEIGVRITSVASEEWWSEFEQVAVKLYPRGPEEQDVWSRAGADVSILRPGLNGKGAWHSALRQMRLGGGGDQLRLLQAIRSDFPANADLDRLDGERSHANTKQSR</sequence>
<dbReference type="Pfam" id="PF00656">
    <property type="entry name" value="Peptidase_C14"/>
    <property type="match status" value="1"/>
</dbReference>
<accession>A0A840N171</accession>
<dbReference type="InterPro" id="IPR029030">
    <property type="entry name" value="Caspase-like_dom_sf"/>
</dbReference>
<dbReference type="PANTHER" id="PTHR22576:SF37">
    <property type="entry name" value="MUCOSA-ASSOCIATED LYMPHOID TISSUE LYMPHOMA TRANSLOCATION PROTEIN 1"/>
    <property type="match status" value="1"/>
</dbReference>
<dbReference type="PANTHER" id="PTHR22576">
    <property type="entry name" value="MUCOSA ASSOCIATED LYMPHOID TISSUE LYMPHOMA TRANSLOCATION PROTEIN 1/PARACASPASE"/>
    <property type="match status" value="1"/>
</dbReference>
<dbReference type="SUPFAM" id="SSF52129">
    <property type="entry name" value="Caspase-like"/>
    <property type="match status" value="1"/>
</dbReference>
<reference evidence="3 4" key="1">
    <citation type="submission" date="2020-08" db="EMBL/GenBank/DDBJ databases">
        <title>Genomic Encyclopedia of Type Strains, Phase IV (KMG-IV): sequencing the most valuable type-strain genomes for metagenomic binning, comparative biology and taxonomic classification.</title>
        <authorList>
            <person name="Goeker M."/>
        </authorList>
    </citation>
    <scope>NUCLEOTIDE SEQUENCE [LARGE SCALE GENOMIC DNA]</scope>
    <source>
        <strain evidence="3 4">DSM 17498</strain>
    </source>
</reference>
<feature type="domain" description="Effector-associated" evidence="2">
    <location>
        <begin position="269"/>
        <end position="352"/>
    </location>
</feature>
<dbReference type="EMBL" id="JACHIJ010000003">
    <property type="protein sequence ID" value="MBB5052800.1"/>
    <property type="molecule type" value="Genomic_DNA"/>
</dbReference>
<dbReference type="GO" id="GO:0006508">
    <property type="term" value="P:proteolysis"/>
    <property type="evidence" value="ECO:0007669"/>
    <property type="project" value="InterPro"/>
</dbReference>
<comment type="caution">
    <text evidence="3">The sequence shown here is derived from an EMBL/GenBank/DDBJ whole genome shotgun (WGS) entry which is preliminary data.</text>
</comment>
<dbReference type="AlphaFoldDB" id="A0A840N171"/>
<dbReference type="InterPro" id="IPR045430">
    <property type="entry name" value="EAD1"/>
</dbReference>
<dbReference type="Pfam" id="PF19955">
    <property type="entry name" value="EAD1"/>
    <property type="match status" value="1"/>
</dbReference>
<protein>
    <recommendedName>
        <fullName evidence="5">Caspase family protein</fullName>
    </recommendedName>
</protein>
<dbReference type="Gene3D" id="3.40.50.1460">
    <property type="match status" value="1"/>
</dbReference>
<organism evidence="3 4">
    <name type="scientific">Afipia massiliensis</name>
    <dbReference type="NCBI Taxonomy" id="211460"/>
    <lineage>
        <taxon>Bacteria</taxon>
        <taxon>Pseudomonadati</taxon>
        <taxon>Pseudomonadota</taxon>
        <taxon>Alphaproteobacteria</taxon>
        <taxon>Hyphomicrobiales</taxon>
        <taxon>Nitrobacteraceae</taxon>
        <taxon>Afipia</taxon>
    </lineage>
</organism>
<proteinExistence type="predicted"/>
<evidence type="ECO:0000259" key="2">
    <source>
        <dbReference type="Pfam" id="PF19955"/>
    </source>
</evidence>
<dbReference type="GO" id="GO:0004197">
    <property type="term" value="F:cysteine-type endopeptidase activity"/>
    <property type="evidence" value="ECO:0007669"/>
    <property type="project" value="InterPro"/>
</dbReference>
<dbReference type="InterPro" id="IPR052039">
    <property type="entry name" value="Caspase-related_regulators"/>
</dbReference>
<dbReference type="InterPro" id="IPR011600">
    <property type="entry name" value="Pept_C14_caspase"/>
</dbReference>
<evidence type="ECO:0000259" key="1">
    <source>
        <dbReference type="Pfam" id="PF00656"/>
    </source>
</evidence>
<gene>
    <name evidence="3" type="ORF">HNQ36_002774</name>
</gene>
<name>A0A840N171_9BRAD</name>